<dbReference type="SUPFAM" id="SSF109604">
    <property type="entry name" value="HD-domain/PDEase-like"/>
    <property type="match status" value="1"/>
</dbReference>
<dbReference type="RefSeq" id="WP_114471072.1">
    <property type="nucleotide sequence ID" value="NZ_QPJK01000009.1"/>
</dbReference>
<dbReference type="Gene3D" id="1.10.3210.10">
    <property type="entry name" value="Hypothetical protein af1432"/>
    <property type="match status" value="1"/>
</dbReference>
<dbReference type="AlphaFoldDB" id="A0A368XKL4"/>
<name>A0A368XKL4_9BURK</name>
<dbReference type="Pfam" id="PF08668">
    <property type="entry name" value="HDOD"/>
    <property type="match status" value="1"/>
</dbReference>
<dbReference type="PROSITE" id="PS51833">
    <property type="entry name" value="HDOD"/>
    <property type="match status" value="1"/>
</dbReference>
<protein>
    <submittedName>
        <fullName evidence="2">HDOD domain-containing protein</fullName>
    </submittedName>
</protein>
<dbReference type="InterPro" id="IPR013976">
    <property type="entry name" value="HDOD"/>
</dbReference>
<dbReference type="InterPro" id="IPR052340">
    <property type="entry name" value="RNase_Y/CdgJ"/>
</dbReference>
<evidence type="ECO:0000313" key="2">
    <source>
        <dbReference type="EMBL" id="RCW67578.1"/>
    </source>
</evidence>
<dbReference type="Proteomes" id="UP000252884">
    <property type="component" value="Unassembled WGS sequence"/>
</dbReference>
<organism evidence="2 3">
    <name type="scientific">Pseudorhodoferax soli</name>
    <dbReference type="NCBI Taxonomy" id="545864"/>
    <lineage>
        <taxon>Bacteria</taxon>
        <taxon>Pseudomonadati</taxon>
        <taxon>Pseudomonadota</taxon>
        <taxon>Betaproteobacteria</taxon>
        <taxon>Burkholderiales</taxon>
        <taxon>Comamonadaceae</taxon>
    </lineage>
</organism>
<accession>A0A368XKL4</accession>
<evidence type="ECO:0000313" key="3">
    <source>
        <dbReference type="Proteomes" id="UP000252884"/>
    </source>
</evidence>
<keyword evidence="3" id="KW-1185">Reference proteome</keyword>
<reference evidence="2 3" key="1">
    <citation type="submission" date="2018-07" db="EMBL/GenBank/DDBJ databases">
        <title>Genomic Encyclopedia of Type Strains, Phase IV (KMG-IV): sequencing the most valuable type-strain genomes for metagenomic binning, comparative biology and taxonomic classification.</title>
        <authorList>
            <person name="Goeker M."/>
        </authorList>
    </citation>
    <scope>NUCLEOTIDE SEQUENCE [LARGE SCALE GENOMIC DNA]</scope>
    <source>
        <strain evidence="2 3">DSM 21634</strain>
    </source>
</reference>
<feature type="domain" description="HDOD" evidence="1">
    <location>
        <begin position="199"/>
        <end position="382"/>
    </location>
</feature>
<evidence type="ECO:0000259" key="1">
    <source>
        <dbReference type="PROSITE" id="PS51833"/>
    </source>
</evidence>
<dbReference type="PANTHER" id="PTHR33525">
    <property type="match status" value="1"/>
</dbReference>
<proteinExistence type="predicted"/>
<dbReference type="OrthoDB" id="9804751at2"/>
<dbReference type="PANTHER" id="PTHR33525:SF4">
    <property type="entry name" value="CYCLIC DI-GMP PHOSPHODIESTERASE CDGJ"/>
    <property type="match status" value="1"/>
</dbReference>
<gene>
    <name evidence="2" type="ORF">DES41_109301</name>
</gene>
<dbReference type="EMBL" id="QPJK01000009">
    <property type="protein sequence ID" value="RCW67578.1"/>
    <property type="molecule type" value="Genomic_DNA"/>
</dbReference>
<comment type="caution">
    <text evidence="2">The sequence shown here is derived from an EMBL/GenBank/DDBJ whole genome shotgun (WGS) entry which is preliminary data.</text>
</comment>
<sequence>MTQSVVGSITLGYRPLWNQARELEAVQLFVEAAQGGAIDALHLVAALQELSSMATPQLLLSMHNKRLLSDMLAHAPAGDYWIEVRNEWLSEPDIYERTQKAHARGLKLVWRGALEDWPRAPLQDCFFLRMLGVAPLTAATALQDAAAGRPAGAAIAPGQIYEDVQSRALASLLLDRAGALAVAGWPSEDVLHAHRHQPVGPDGEVIRRAGKAVDDDQSMEQIEAVVREEPVLAYRFLSFTNSAAMAGRGGIESVRHGLMMLGYGALGRWLADQGAHAATDIDLRPVKAQMVLRARLTEHLLNAGAEDSLRREVYLCGLFAELDLLLHEPLGQVLNRLPLSERIYAAAVKRTGPYAPALQAARAMEGDDTPALRAVCRAHGIGVEEANRQLLRALVGARR</sequence>